<dbReference type="EMBL" id="DVOF01000240">
    <property type="protein sequence ID" value="HIV03492.1"/>
    <property type="molecule type" value="Genomic_DNA"/>
</dbReference>
<evidence type="ECO:0000259" key="1">
    <source>
        <dbReference type="Pfam" id="PF06283"/>
    </source>
</evidence>
<dbReference type="Pfam" id="PF06283">
    <property type="entry name" value="ThuA"/>
    <property type="match status" value="1"/>
</dbReference>
<feature type="domain" description="ThuA-like" evidence="1">
    <location>
        <begin position="4"/>
        <end position="218"/>
    </location>
</feature>
<gene>
    <name evidence="2" type="ORF">IAC74_07945</name>
</gene>
<evidence type="ECO:0000313" key="3">
    <source>
        <dbReference type="Proteomes" id="UP000886743"/>
    </source>
</evidence>
<accession>A0A9D1T0W7</accession>
<dbReference type="PIRSF" id="PIRSF030013">
    <property type="entry name" value="ThuA"/>
    <property type="match status" value="1"/>
</dbReference>
<proteinExistence type="predicted"/>
<reference evidence="2" key="1">
    <citation type="submission" date="2020-10" db="EMBL/GenBank/DDBJ databases">
        <authorList>
            <person name="Gilroy R."/>
        </authorList>
    </citation>
    <scope>NUCLEOTIDE SEQUENCE</scope>
    <source>
        <strain evidence="2">4920</strain>
    </source>
</reference>
<dbReference type="Gene3D" id="3.40.50.880">
    <property type="match status" value="1"/>
</dbReference>
<name>A0A9D1T0W7_9FIRM</name>
<dbReference type="SUPFAM" id="SSF52317">
    <property type="entry name" value="Class I glutamine amidotransferase-like"/>
    <property type="match status" value="1"/>
</dbReference>
<evidence type="ECO:0000313" key="2">
    <source>
        <dbReference type="EMBL" id="HIV03492.1"/>
    </source>
</evidence>
<reference evidence="2" key="2">
    <citation type="journal article" date="2021" name="PeerJ">
        <title>Extensive microbial diversity within the chicken gut microbiome revealed by metagenomics and culture.</title>
        <authorList>
            <person name="Gilroy R."/>
            <person name="Ravi A."/>
            <person name="Getino M."/>
            <person name="Pursley I."/>
            <person name="Horton D.L."/>
            <person name="Alikhan N.F."/>
            <person name="Baker D."/>
            <person name="Gharbi K."/>
            <person name="Hall N."/>
            <person name="Watson M."/>
            <person name="Adriaenssens E.M."/>
            <person name="Foster-Nyarko E."/>
            <person name="Jarju S."/>
            <person name="Secka A."/>
            <person name="Antonio M."/>
            <person name="Oren A."/>
            <person name="Chaudhuri R.R."/>
            <person name="La Ragione R."/>
            <person name="Hildebrand F."/>
            <person name="Pallen M.J."/>
        </authorList>
    </citation>
    <scope>NUCLEOTIDE SEQUENCE</scope>
    <source>
        <strain evidence="2">4920</strain>
    </source>
</reference>
<dbReference type="InterPro" id="IPR009381">
    <property type="entry name" value="Trehalose_catabolism_ThuA_prok"/>
</dbReference>
<comment type="caution">
    <text evidence="2">The sequence shown here is derived from an EMBL/GenBank/DDBJ whole genome shotgun (WGS) entry which is preliminary data.</text>
</comment>
<dbReference type="Proteomes" id="UP000886743">
    <property type="component" value="Unassembled WGS sequence"/>
</dbReference>
<organism evidence="2 3">
    <name type="scientific">Candidatus Aphodoplasma excrementigallinarum</name>
    <dbReference type="NCBI Taxonomy" id="2840673"/>
    <lineage>
        <taxon>Bacteria</taxon>
        <taxon>Bacillati</taxon>
        <taxon>Bacillota</taxon>
        <taxon>Clostridia</taxon>
        <taxon>Eubacteriales</taxon>
        <taxon>Candidatus Aphodoplasma</taxon>
    </lineage>
</organism>
<dbReference type="AlphaFoldDB" id="A0A9D1T0W7"/>
<sequence length="236" mass="26795">MLNVTIYNEYKHEREDDACARVYPDGIHAVLADFIQKGIECNIRTFTVDDVNEKLTDEVLDDTDVILWWGHMAHDAVTDETAERVRRHVTDGMGAVFLHSGHHSKPFKKLMGTSCNLNWGDGFKEVVWVTDPTHPVAHDIPKHFILEEEELYGEQFDIPAPDSLVFTSWFASGHVFRSGCAYKRGLGRIFYFQPGHETYPTYKNEIVQKVILNAIAWTAPVAGREGIPCPQVKPIV</sequence>
<protein>
    <submittedName>
        <fullName evidence="2">ThuA domain-containing protein</fullName>
    </submittedName>
</protein>
<dbReference type="InterPro" id="IPR029062">
    <property type="entry name" value="Class_I_gatase-like"/>
</dbReference>
<dbReference type="InterPro" id="IPR029010">
    <property type="entry name" value="ThuA-like"/>
</dbReference>